<feature type="domain" description="Anti-sigma K factor RskA C-terminal" evidence="12">
    <location>
        <begin position="109"/>
        <end position="242"/>
    </location>
</feature>
<protein>
    <recommendedName>
        <fullName evidence="10">Regulator of SigK</fullName>
    </recommendedName>
    <alternativeName>
        <fullName evidence="9">Sigma-K anti-sigma factor RskA</fullName>
    </alternativeName>
</protein>
<accession>A0ABQ3T7T9</accession>
<comment type="caution">
    <text evidence="13">The sequence shown here is derived from an EMBL/GenBank/DDBJ whole genome shotgun (WGS) entry which is preliminary data.</text>
</comment>
<evidence type="ECO:0000256" key="8">
    <source>
        <dbReference type="ARBA" id="ARBA00023163"/>
    </source>
</evidence>
<keyword evidence="6" id="KW-0805">Transcription regulation</keyword>
<keyword evidence="7 11" id="KW-0472">Membrane</keyword>
<evidence type="ECO:0000256" key="7">
    <source>
        <dbReference type="ARBA" id="ARBA00023136"/>
    </source>
</evidence>
<comment type="subcellular location">
    <subcellularLocation>
        <location evidence="2">Cell membrane</location>
    </subcellularLocation>
    <subcellularLocation>
        <location evidence="1">Membrane</location>
        <topology evidence="1">Single-pass membrane protein</topology>
    </subcellularLocation>
</comment>
<keyword evidence="8" id="KW-0804">Transcription</keyword>
<evidence type="ECO:0000256" key="2">
    <source>
        <dbReference type="ARBA" id="ARBA00004236"/>
    </source>
</evidence>
<evidence type="ECO:0000313" key="13">
    <source>
        <dbReference type="EMBL" id="GHI76424.1"/>
    </source>
</evidence>
<evidence type="ECO:0000256" key="1">
    <source>
        <dbReference type="ARBA" id="ARBA00004167"/>
    </source>
</evidence>
<keyword evidence="3" id="KW-1003">Cell membrane</keyword>
<evidence type="ECO:0000259" key="12">
    <source>
        <dbReference type="Pfam" id="PF10099"/>
    </source>
</evidence>
<dbReference type="Proteomes" id="UP000608522">
    <property type="component" value="Unassembled WGS sequence"/>
</dbReference>
<sequence>MNRRPSDSHALAAAYALDALDTGERELCTDHLSRCEECRLEVAEFQATAARLASAVAQPPPASMKTRTLAAVDGVRQLPPRGSTTLSPVRSRGGLRRKAGLFVVAASVTAAALFAGLAAWQSQESRHYEQQARQIEQHLDDVSSVLAAPDARAAHGRTSNGASATVVSSALRDKAVFTAGGLPAPVPGTTYQLWLEHDGTMRPAGLVHRDGTVLIDGDTAGAGAIGLTLEPAGGSPQPTTEPLLLMDLPA</sequence>
<dbReference type="InterPro" id="IPR041916">
    <property type="entry name" value="Anti_sigma_zinc_sf"/>
</dbReference>
<keyword evidence="14" id="KW-1185">Reference proteome</keyword>
<name>A0ABQ3T7T9_9ACTN</name>
<evidence type="ECO:0000256" key="4">
    <source>
        <dbReference type="ARBA" id="ARBA00022692"/>
    </source>
</evidence>
<dbReference type="RefSeq" id="WP_202198620.1">
    <property type="nucleotide sequence ID" value="NZ_BAAATO010000006.1"/>
</dbReference>
<reference evidence="14" key="1">
    <citation type="submission" date="2023-07" db="EMBL/GenBank/DDBJ databases">
        <title>Whole genome shotgun sequence of Streptomyces spororaveus NBRC 15456.</title>
        <authorList>
            <person name="Komaki H."/>
            <person name="Tamura T."/>
        </authorList>
    </citation>
    <scope>NUCLEOTIDE SEQUENCE [LARGE SCALE GENOMIC DNA]</scope>
    <source>
        <strain evidence="14">NBRC 15456</strain>
    </source>
</reference>
<evidence type="ECO:0000313" key="14">
    <source>
        <dbReference type="Proteomes" id="UP000608522"/>
    </source>
</evidence>
<dbReference type="EMBL" id="BNED01000005">
    <property type="protein sequence ID" value="GHI76424.1"/>
    <property type="molecule type" value="Genomic_DNA"/>
</dbReference>
<evidence type="ECO:0000256" key="6">
    <source>
        <dbReference type="ARBA" id="ARBA00023015"/>
    </source>
</evidence>
<keyword evidence="4 11" id="KW-0812">Transmembrane</keyword>
<evidence type="ECO:0000256" key="3">
    <source>
        <dbReference type="ARBA" id="ARBA00022475"/>
    </source>
</evidence>
<dbReference type="InterPro" id="IPR018764">
    <property type="entry name" value="RskA_C"/>
</dbReference>
<gene>
    <name evidence="13" type="ORF">Sspor_19850</name>
</gene>
<dbReference type="Pfam" id="PF10099">
    <property type="entry name" value="RskA_C"/>
    <property type="match status" value="1"/>
</dbReference>
<evidence type="ECO:0000256" key="10">
    <source>
        <dbReference type="ARBA" id="ARBA00030803"/>
    </source>
</evidence>
<dbReference type="InterPro" id="IPR051474">
    <property type="entry name" value="Anti-sigma-K/W_factor"/>
</dbReference>
<evidence type="ECO:0000256" key="11">
    <source>
        <dbReference type="SAM" id="Phobius"/>
    </source>
</evidence>
<keyword evidence="5 11" id="KW-1133">Transmembrane helix</keyword>
<feature type="transmembrane region" description="Helical" evidence="11">
    <location>
        <begin position="99"/>
        <end position="120"/>
    </location>
</feature>
<dbReference type="PANTHER" id="PTHR37461:SF1">
    <property type="entry name" value="ANTI-SIGMA-K FACTOR RSKA"/>
    <property type="match status" value="1"/>
</dbReference>
<organism evidence="13 14">
    <name type="scientific">Streptomyces spororaveus</name>
    <dbReference type="NCBI Taxonomy" id="284039"/>
    <lineage>
        <taxon>Bacteria</taxon>
        <taxon>Bacillati</taxon>
        <taxon>Actinomycetota</taxon>
        <taxon>Actinomycetes</taxon>
        <taxon>Kitasatosporales</taxon>
        <taxon>Streptomycetaceae</taxon>
        <taxon>Streptomyces</taxon>
    </lineage>
</organism>
<dbReference type="Gene3D" id="1.10.10.1320">
    <property type="entry name" value="Anti-sigma factor, zinc-finger domain"/>
    <property type="match status" value="1"/>
</dbReference>
<dbReference type="PANTHER" id="PTHR37461">
    <property type="entry name" value="ANTI-SIGMA-K FACTOR RSKA"/>
    <property type="match status" value="1"/>
</dbReference>
<proteinExistence type="predicted"/>
<evidence type="ECO:0000256" key="5">
    <source>
        <dbReference type="ARBA" id="ARBA00022989"/>
    </source>
</evidence>
<evidence type="ECO:0000256" key="9">
    <source>
        <dbReference type="ARBA" id="ARBA00029829"/>
    </source>
</evidence>